<name>A0A2H0RLV3_9BACT</name>
<dbReference type="EMBL" id="PCYM01000006">
    <property type="protein sequence ID" value="PIR47478.1"/>
    <property type="molecule type" value="Genomic_DNA"/>
</dbReference>
<evidence type="ECO:0000313" key="2">
    <source>
        <dbReference type="Proteomes" id="UP000230084"/>
    </source>
</evidence>
<comment type="caution">
    <text evidence="1">The sequence shown here is derived from an EMBL/GenBank/DDBJ whole genome shotgun (WGS) entry which is preliminary data.</text>
</comment>
<evidence type="ECO:0000313" key="1">
    <source>
        <dbReference type="EMBL" id="PIR47478.1"/>
    </source>
</evidence>
<reference evidence="1 2" key="1">
    <citation type="submission" date="2017-09" db="EMBL/GenBank/DDBJ databases">
        <title>Depth-based differentiation of microbial function through sediment-hosted aquifers and enrichment of novel symbionts in the deep terrestrial subsurface.</title>
        <authorList>
            <person name="Probst A.J."/>
            <person name="Ladd B."/>
            <person name="Jarett J.K."/>
            <person name="Geller-Mcgrath D.E."/>
            <person name="Sieber C.M."/>
            <person name="Emerson J.B."/>
            <person name="Anantharaman K."/>
            <person name="Thomas B.C."/>
            <person name="Malmstrom R."/>
            <person name="Stieglmeier M."/>
            <person name="Klingl A."/>
            <person name="Woyke T."/>
            <person name="Ryan C.M."/>
            <person name="Banfield J.F."/>
        </authorList>
    </citation>
    <scope>NUCLEOTIDE SEQUENCE [LARGE SCALE GENOMIC DNA]</scope>
    <source>
        <strain evidence="1">CG10_big_fil_rev_8_21_14_0_10_50_16</strain>
    </source>
</reference>
<dbReference type="Proteomes" id="UP000230084">
    <property type="component" value="Unassembled WGS sequence"/>
</dbReference>
<protein>
    <submittedName>
        <fullName evidence="1">Uncharacterized protein</fullName>
    </submittedName>
</protein>
<organism evidence="1 2">
    <name type="scientific">Candidatus Uhrbacteria bacterium CG10_big_fil_rev_8_21_14_0_10_50_16</name>
    <dbReference type="NCBI Taxonomy" id="1975039"/>
    <lineage>
        <taxon>Bacteria</taxon>
        <taxon>Candidatus Uhriibacteriota</taxon>
    </lineage>
</organism>
<dbReference type="AlphaFoldDB" id="A0A2H0RLV3"/>
<gene>
    <name evidence="1" type="ORF">COV06_03415</name>
</gene>
<sequence>MPEKKTFKSGEEVRTEITQKFNALNVDASVQQSILDLVLEENRQAWIRGKEYGWTKAWNWKRKKEAQSA</sequence>
<proteinExistence type="predicted"/>
<accession>A0A2H0RLV3</accession>